<comment type="caution">
    <text evidence="3">The sequence shown here is derived from an EMBL/GenBank/DDBJ whole genome shotgun (WGS) entry which is preliminary data.</text>
</comment>
<dbReference type="SMART" id="SM00646">
    <property type="entry name" value="Ami_3"/>
    <property type="match status" value="1"/>
</dbReference>
<gene>
    <name evidence="3" type="ORF">KS407_08790</name>
</gene>
<dbReference type="Gene3D" id="3.40.630.40">
    <property type="entry name" value="Zn-dependent exopeptidases"/>
    <property type="match status" value="1"/>
</dbReference>
<evidence type="ECO:0000313" key="4">
    <source>
        <dbReference type="Proteomes" id="UP000790580"/>
    </source>
</evidence>
<evidence type="ECO:0000313" key="3">
    <source>
        <dbReference type="EMBL" id="MBU9721539.1"/>
    </source>
</evidence>
<dbReference type="Pfam" id="PF01520">
    <property type="entry name" value="Amidase_3"/>
    <property type="match status" value="1"/>
</dbReference>
<dbReference type="RefSeq" id="WP_088076613.1">
    <property type="nucleotide sequence ID" value="NZ_JAHQCR010000036.1"/>
</dbReference>
<keyword evidence="1" id="KW-0378">Hydrolase</keyword>
<dbReference type="SUPFAM" id="SSF53187">
    <property type="entry name" value="Zn-dependent exopeptidases"/>
    <property type="match status" value="1"/>
</dbReference>
<dbReference type="Proteomes" id="UP000790580">
    <property type="component" value="Unassembled WGS sequence"/>
</dbReference>
<feature type="domain" description="MurNAc-LAA" evidence="2">
    <location>
        <begin position="113"/>
        <end position="240"/>
    </location>
</feature>
<accession>A0ABS6JSJ2</accession>
<name>A0ABS6JSJ2_9BACI</name>
<dbReference type="PANTHER" id="PTHR30404:SF0">
    <property type="entry name" value="N-ACETYLMURAMOYL-L-ALANINE AMIDASE AMIC"/>
    <property type="match status" value="1"/>
</dbReference>
<keyword evidence="4" id="KW-1185">Reference proteome</keyword>
<proteinExistence type="predicted"/>
<evidence type="ECO:0000259" key="2">
    <source>
        <dbReference type="SMART" id="SM00646"/>
    </source>
</evidence>
<organism evidence="3 4">
    <name type="scientific">Evansella alkalicola</name>
    <dbReference type="NCBI Taxonomy" id="745819"/>
    <lineage>
        <taxon>Bacteria</taxon>
        <taxon>Bacillati</taxon>
        <taxon>Bacillota</taxon>
        <taxon>Bacilli</taxon>
        <taxon>Bacillales</taxon>
        <taxon>Bacillaceae</taxon>
        <taxon>Evansella</taxon>
    </lineage>
</organism>
<evidence type="ECO:0000256" key="1">
    <source>
        <dbReference type="ARBA" id="ARBA00022801"/>
    </source>
</evidence>
<dbReference type="CDD" id="cd02696">
    <property type="entry name" value="MurNAc-LAA"/>
    <property type="match status" value="1"/>
</dbReference>
<dbReference type="PANTHER" id="PTHR30404">
    <property type="entry name" value="N-ACETYLMURAMOYL-L-ALANINE AMIDASE"/>
    <property type="match status" value="1"/>
</dbReference>
<dbReference type="InterPro" id="IPR002508">
    <property type="entry name" value="MurNAc-LAA_cat"/>
</dbReference>
<dbReference type="EMBL" id="JAHQCR010000036">
    <property type="protein sequence ID" value="MBU9721539.1"/>
    <property type="molecule type" value="Genomic_DNA"/>
</dbReference>
<sequence>MKILQIKFFIFILFFLFPNISFAEKTVVIDPGHGGAFRGTCGYSGLDDGFCEKDANLLVSLKLKEVLEETSDITVHMTRTTDTDFLTEENIANGETTEAVDLYNRMTIANGFVEGNNDNSIFISIHFNQDINSSNTGGTETYYYDGINHFKPEFLPNPKQLELLNENRRLGEIAHTNLLSYLGLRDRELRNDQSFNVIRNAEMPAILVEIAFMTNLEQERLTKSEDFQWEAAQALADAAIAYFQVYEIFDENHNRIETFTEKEKAIAYAEEHSQLTVFDKYRQEVIYPEPEPIAVDMRRLFYNPMFWKEELNSKYVTLFRKFLHMRFS</sequence>
<dbReference type="InterPro" id="IPR050695">
    <property type="entry name" value="N-acetylmuramoyl_amidase_3"/>
</dbReference>
<reference evidence="3 4" key="1">
    <citation type="submission" date="2021-06" db="EMBL/GenBank/DDBJ databases">
        <title>Bacillus sp. RD4P76, an endophyte from a halophyte.</title>
        <authorList>
            <person name="Sun J.-Q."/>
        </authorList>
    </citation>
    <scope>NUCLEOTIDE SEQUENCE [LARGE SCALE GENOMIC DNA]</scope>
    <source>
        <strain evidence="3 4">JCM 17098</strain>
    </source>
</reference>
<protein>
    <submittedName>
        <fullName evidence="3">N-acetylmuramoyl-L-alanine amidase</fullName>
    </submittedName>
</protein>